<sequence length="132" mass="14982">MAPARSLYAITTWVWDDDDRKEGLQEPEVYDNKDAANKAAKKLMTRLAERLNPLGDLDEWNFEHNLDDEGLYRGQLEGGPGGHVAVEMCIYKIALNKASTRETAKRPLDNETHAWEDGDGDGEASWTLFGWW</sequence>
<dbReference type="EMBL" id="JANAKD010000015">
    <property type="protein sequence ID" value="KAJ3499296.1"/>
    <property type="molecule type" value="Genomic_DNA"/>
</dbReference>
<evidence type="ECO:0000313" key="2">
    <source>
        <dbReference type="Proteomes" id="UP001148737"/>
    </source>
</evidence>
<protein>
    <submittedName>
        <fullName evidence="1">Uncharacterized protein</fullName>
    </submittedName>
</protein>
<gene>
    <name evidence="1" type="ORF">NLG97_g463</name>
</gene>
<proteinExistence type="predicted"/>
<reference evidence="1" key="1">
    <citation type="submission" date="2022-07" db="EMBL/GenBank/DDBJ databases">
        <title>Genome Sequence of Lecanicillium saksenae.</title>
        <authorList>
            <person name="Buettner E."/>
        </authorList>
    </citation>
    <scope>NUCLEOTIDE SEQUENCE</scope>
    <source>
        <strain evidence="1">VT-O1</strain>
    </source>
</reference>
<keyword evidence="2" id="KW-1185">Reference proteome</keyword>
<dbReference type="Proteomes" id="UP001148737">
    <property type="component" value="Unassembled WGS sequence"/>
</dbReference>
<accession>A0ACC1R6G3</accession>
<comment type="caution">
    <text evidence="1">The sequence shown here is derived from an EMBL/GenBank/DDBJ whole genome shotgun (WGS) entry which is preliminary data.</text>
</comment>
<evidence type="ECO:0000313" key="1">
    <source>
        <dbReference type="EMBL" id="KAJ3499296.1"/>
    </source>
</evidence>
<name>A0ACC1R6G3_9HYPO</name>
<organism evidence="1 2">
    <name type="scientific">Lecanicillium saksenae</name>
    <dbReference type="NCBI Taxonomy" id="468837"/>
    <lineage>
        <taxon>Eukaryota</taxon>
        <taxon>Fungi</taxon>
        <taxon>Dikarya</taxon>
        <taxon>Ascomycota</taxon>
        <taxon>Pezizomycotina</taxon>
        <taxon>Sordariomycetes</taxon>
        <taxon>Hypocreomycetidae</taxon>
        <taxon>Hypocreales</taxon>
        <taxon>Cordycipitaceae</taxon>
        <taxon>Lecanicillium</taxon>
    </lineage>
</organism>